<evidence type="ECO:0000313" key="1">
    <source>
        <dbReference type="EMBL" id="OAN38111.1"/>
    </source>
</evidence>
<name>A0A178LWR0_MYCIR</name>
<sequence length="80" mass="8650">MKPVRDGEKLETICTAQPQRTVDSSSRQIAKAETAIQCMITVVAFGSVLCRTKVRVPLLLIGEPSVDLSLIKIVAIDLIA</sequence>
<accession>A0A178LWR0</accession>
<proteinExistence type="predicted"/>
<organism evidence="1 2">
    <name type="scientific">Mycolicibacterium iranicum</name>
    <name type="common">Mycobacterium iranicum</name>
    <dbReference type="NCBI Taxonomy" id="912594"/>
    <lineage>
        <taxon>Bacteria</taxon>
        <taxon>Bacillati</taxon>
        <taxon>Actinomycetota</taxon>
        <taxon>Actinomycetes</taxon>
        <taxon>Mycobacteriales</taxon>
        <taxon>Mycobacteriaceae</taxon>
        <taxon>Mycolicibacterium</taxon>
    </lineage>
</organism>
<protein>
    <submittedName>
        <fullName evidence="1">Uncharacterized protein</fullName>
    </submittedName>
</protein>
<comment type="caution">
    <text evidence="1">The sequence shown here is derived from an EMBL/GenBank/DDBJ whole genome shotgun (WGS) entry which is preliminary data.</text>
</comment>
<dbReference type="Proteomes" id="UP000078396">
    <property type="component" value="Unassembled WGS sequence"/>
</dbReference>
<gene>
    <name evidence="1" type="ORF">A4X20_19890</name>
</gene>
<evidence type="ECO:0000313" key="2">
    <source>
        <dbReference type="Proteomes" id="UP000078396"/>
    </source>
</evidence>
<dbReference type="EMBL" id="LWCS01000022">
    <property type="protein sequence ID" value="OAN38111.1"/>
    <property type="molecule type" value="Genomic_DNA"/>
</dbReference>
<dbReference type="AlphaFoldDB" id="A0A178LWR0"/>
<reference evidence="1 2" key="1">
    <citation type="submission" date="2016-04" db="EMBL/GenBank/DDBJ databases">
        <title>Draft Genome Sequences of Staphylococcus capitis Strain H36, S. capitis Strain H65, S. cohnii Strain H62, S. hominis Strain H69, Mycobacterium iranicum Strain H39, Plantibacter sp. Strain H53, Pseudomonas oryzihabitans Strain H72, and Microbacterium sp. Strain H83, isolated from residential settings.</title>
        <authorList>
            <person name="Lymperopoulou D."/>
            <person name="Adams R.I."/>
            <person name="Lindow S."/>
            <person name="Coil D.A."/>
            <person name="Jospin G."/>
            <person name="Eisen J.A."/>
        </authorList>
    </citation>
    <scope>NUCLEOTIDE SEQUENCE [LARGE SCALE GENOMIC DNA]</scope>
    <source>
        <strain evidence="1 2">H39</strain>
    </source>
</reference>